<comment type="function">
    <text evidence="16 19">The intein is an endonuclease.</text>
</comment>
<dbReference type="GO" id="GO:0005829">
    <property type="term" value="C:cytosol"/>
    <property type="evidence" value="ECO:0007669"/>
    <property type="project" value="TreeGrafter"/>
</dbReference>
<dbReference type="GO" id="GO:1990077">
    <property type="term" value="C:primosome complex"/>
    <property type="evidence" value="ECO:0007669"/>
    <property type="project" value="UniProtKB-UniRule"/>
</dbReference>
<keyword evidence="12" id="KW-0404">Intron homing</keyword>
<dbReference type="SUPFAM" id="SSF51294">
    <property type="entry name" value="Hedgehog/intein (Hint) domain"/>
    <property type="match status" value="1"/>
</dbReference>
<evidence type="ECO:0000256" key="12">
    <source>
        <dbReference type="ARBA" id="ARBA00022886"/>
    </source>
</evidence>
<dbReference type="InterPro" id="IPR007692">
    <property type="entry name" value="DNA_helicase_DnaB"/>
</dbReference>
<keyword evidence="10" id="KW-0068">Autocatalytic cleavage</keyword>
<dbReference type="GO" id="GO:0016887">
    <property type="term" value="F:ATP hydrolysis activity"/>
    <property type="evidence" value="ECO:0007669"/>
    <property type="project" value="RHEA"/>
</dbReference>
<dbReference type="PRINTS" id="PR00379">
    <property type="entry name" value="INTEIN"/>
</dbReference>
<evidence type="ECO:0000256" key="3">
    <source>
        <dbReference type="ARBA" id="ARBA00022705"/>
    </source>
</evidence>
<keyword evidence="5" id="KW-0677">Repeat</keyword>
<comment type="function">
    <text evidence="19">The main replicative DNA helicase, it participates in initiation and elongation during chromosome replication. Travels ahead of the DNA replisome, separating dsDNA into templates for DNA synthesis. A processive ATP-dependent 5'-3' DNA helicase it has DNA-dependent ATPase activity.</text>
</comment>
<comment type="catalytic activity">
    <reaction evidence="17 19">
        <text>ATP + H2O = ADP + phosphate + H(+)</text>
        <dbReference type="Rhea" id="RHEA:13065"/>
        <dbReference type="ChEBI" id="CHEBI:15377"/>
        <dbReference type="ChEBI" id="CHEBI:15378"/>
        <dbReference type="ChEBI" id="CHEBI:30616"/>
        <dbReference type="ChEBI" id="CHEBI:43474"/>
        <dbReference type="ChEBI" id="CHEBI:456216"/>
        <dbReference type="EC" id="5.6.2.3"/>
    </reaction>
</comment>
<dbReference type="GO" id="GO:0005524">
    <property type="term" value="F:ATP binding"/>
    <property type="evidence" value="ECO:0007669"/>
    <property type="project" value="UniProtKB-UniRule"/>
</dbReference>
<dbReference type="InterPro" id="IPR007694">
    <property type="entry name" value="DNA_helicase_DnaB-like_C"/>
</dbReference>
<gene>
    <name evidence="22" type="ORF">UX22_C0017G0004</name>
</gene>
<dbReference type="Proteomes" id="UP000034727">
    <property type="component" value="Unassembled WGS sequence"/>
</dbReference>
<dbReference type="InterPro" id="IPR016136">
    <property type="entry name" value="DNA_helicase_N/primase_C"/>
</dbReference>
<dbReference type="FunFam" id="1.10.860.10:FF:000001">
    <property type="entry name" value="Replicative DNA helicase"/>
    <property type="match status" value="1"/>
</dbReference>
<dbReference type="PANTHER" id="PTHR30153:SF2">
    <property type="entry name" value="REPLICATIVE DNA HELICASE"/>
    <property type="match status" value="1"/>
</dbReference>
<proteinExistence type="inferred from homology"/>
<dbReference type="InterPro" id="IPR036185">
    <property type="entry name" value="DNA_heli_DnaB-like_N_sf"/>
</dbReference>
<dbReference type="CDD" id="cd00081">
    <property type="entry name" value="Hint"/>
    <property type="match status" value="2"/>
</dbReference>
<evidence type="ECO:0000313" key="23">
    <source>
        <dbReference type="Proteomes" id="UP000034727"/>
    </source>
</evidence>
<evidence type="ECO:0000256" key="7">
    <source>
        <dbReference type="ARBA" id="ARBA00022759"/>
    </source>
</evidence>
<keyword evidence="14 19" id="KW-0238">DNA-binding</keyword>
<dbReference type="SMART" id="SM00305">
    <property type="entry name" value="HintC"/>
    <property type="match status" value="1"/>
</dbReference>
<dbReference type="EMBL" id="LCLJ01000017">
    <property type="protein sequence ID" value="KKU14737.1"/>
    <property type="molecule type" value="Genomic_DNA"/>
</dbReference>
<evidence type="ECO:0000259" key="21">
    <source>
        <dbReference type="PROSITE" id="PS51199"/>
    </source>
</evidence>
<keyword evidence="6 19" id="KW-0547">Nucleotide-binding</keyword>
<reference evidence="22 23" key="1">
    <citation type="journal article" date="2015" name="Nature">
        <title>rRNA introns, odd ribosomes, and small enigmatic genomes across a large radiation of phyla.</title>
        <authorList>
            <person name="Brown C.T."/>
            <person name="Hug L.A."/>
            <person name="Thomas B.C."/>
            <person name="Sharon I."/>
            <person name="Castelle C.J."/>
            <person name="Singh A."/>
            <person name="Wilkins M.J."/>
            <person name="Williams K.H."/>
            <person name="Banfield J.F."/>
        </authorList>
    </citation>
    <scope>NUCLEOTIDE SEQUENCE [LARGE SCALE GENOMIC DNA]</scope>
</reference>
<dbReference type="Gene3D" id="3.40.50.300">
    <property type="entry name" value="P-loop containing nucleotide triphosphate hydrolases"/>
    <property type="match status" value="2"/>
</dbReference>
<dbReference type="InterPro" id="IPR004860">
    <property type="entry name" value="LAGLIDADG_dom"/>
</dbReference>
<evidence type="ECO:0000256" key="6">
    <source>
        <dbReference type="ARBA" id="ARBA00022741"/>
    </source>
</evidence>
<dbReference type="GO" id="GO:0004519">
    <property type="term" value="F:endonuclease activity"/>
    <property type="evidence" value="ECO:0007669"/>
    <property type="project" value="UniProtKB-KW"/>
</dbReference>
<dbReference type="GO" id="GO:0006269">
    <property type="term" value="P:DNA replication, synthesis of primer"/>
    <property type="evidence" value="ECO:0007669"/>
    <property type="project" value="UniProtKB-UniRule"/>
</dbReference>
<dbReference type="NCBIfam" id="TIGR01443">
    <property type="entry name" value="intein_Cterm"/>
    <property type="match status" value="1"/>
</dbReference>
<dbReference type="NCBIfam" id="NF005852">
    <property type="entry name" value="PRK07773.1"/>
    <property type="match status" value="1"/>
</dbReference>
<protein>
    <recommendedName>
        <fullName evidence="18 19">Replicative DNA helicase</fullName>
        <ecNumber evidence="18 19">5.6.2.3</ecNumber>
    </recommendedName>
</protein>
<dbReference type="PROSITE" id="PS50818">
    <property type="entry name" value="INTEIN_C_TER"/>
    <property type="match status" value="1"/>
</dbReference>
<dbReference type="GO" id="GO:0006314">
    <property type="term" value="P:intron homing"/>
    <property type="evidence" value="ECO:0007669"/>
    <property type="project" value="UniProtKB-KW"/>
</dbReference>
<dbReference type="SMART" id="SM00306">
    <property type="entry name" value="HintN"/>
    <property type="match status" value="1"/>
</dbReference>
<dbReference type="InterPro" id="IPR027434">
    <property type="entry name" value="Homing_endonucl"/>
</dbReference>
<dbReference type="InterPro" id="IPR003587">
    <property type="entry name" value="Hint_dom_N"/>
</dbReference>
<keyword evidence="11 19" id="KW-0067">ATP-binding</keyword>
<accession>A0A0G1N353</accession>
<evidence type="ECO:0000256" key="8">
    <source>
        <dbReference type="ARBA" id="ARBA00022801"/>
    </source>
</evidence>
<dbReference type="CDD" id="cd00984">
    <property type="entry name" value="DnaB_C"/>
    <property type="match status" value="1"/>
</dbReference>
<dbReference type="SMART" id="SM00382">
    <property type="entry name" value="AAA"/>
    <property type="match status" value="1"/>
</dbReference>
<dbReference type="Pfam" id="PF03796">
    <property type="entry name" value="DnaB_C"/>
    <property type="match status" value="1"/>
</dbReference>
<evidence type="ECO:0000256" key="18">
    <source>
        <dbReference type="NCBIfam" id="TIGR00665"/>
    </source>
</evidence>
<evidence type="ECO:0000259" key="20">
    <source>
        <dbReference type="PROSITE" id="PS50819"/>
    </source>
</evidence>
<name>A0A0G1N353_9BACT</name>
<dbReference type="PROSITE" id="PS50819">
    <property type="entry name" value="INTEIN_ENDONUCLEASE"/>
    <property type="match status" value="1"/>
</dbReference>
<evidence type="ECO:0000256" key="17">
    <source>
        <dbReference type="ARBA" id="ARBA00048954"/>
    </source>
</evidence>
<evidence type="ECO:0000256" key="15">
    <source>
        <dbReference type="ARBA" id="ARBA00023235"/>
    </source>
</evidence>
<evidence type="ECO:0000256" key="5">
    <source>
        <dbReference type="ARBA" id="ARBA00022737"/>
    </source>
</evidence>
<sequence length="888" mass="100279">MPIKKIKLPPHDIDAEISVLGALMIDPLSVVRVTDIITPRDFYHPAHRAIFDAIITLFERAEPIDMLTVSSVLKKEKKVKEAGGADYLANMVANVPTAAHVEQYAKIVKELSVRRELIHASSEINEEAFKQEDFDGFLDSVEQKIFNISQKSRPQRFSAIREDLASAYERLEKLHRGDGSLRGVSTHFRELDNILSGFQKSDLIIIGARPSFGKTSLALDMARNVALHGQSVGVFSVEMSKEQIIDRLIATQAKIPLWRLRTGRLQGETEFALVQQALDELSKANLFIDDSPSPSVLQMRSAARRLQLEHGLDLVVVDYIQLIQPRNPNESMVQQVTETSRGLKALARELNIPVLALSQLSRDVDKRDVKVPRLSDLRESGCLSGDALIQLASGERIPIKTLAERKTQEPLKVFAVGEDYKLRTAAMTKVFYSGKKTIYKIKTRSGLEIRASGNHPFLKVGGWIRAENIAKGSAIGVPRILKTNNENDSVSENEVILLAHLLGDGCIIPKQPYHYTSADIENINFVKNSASSLFGINGRVVKQKNWFHIYLMSPQKLARGRKHPISEWFEKLGIERVRSYEKRIPEEMFKQSGKKLRLFMKHLWATDGNISVKKMKGRLDSGNIYYATSSEILGKQVQHILLRLGVRSVRKIVLSKKGYRPMYHIMVMGKENQSFFLKTIGSVGEKGKMGEKILPMLEKISPNANMDILPKEIWESFIKPAKEESGISWREFSGLINTSFCGSSLFKNGLSRERLKRVESALCSTLQRTNIGTRLSGVLRDLSDSDIFWDAVESVEKIGEEDVYDATVPEFNNFVANDFIVHNSLEQDADVVMFIYRKDRERIDVPEEEQNIVDLIVAKHRNGPLGNVRLRFDQERVCFHSIDTIHAE</sequence>
<dbReference type="InterPro" id="IPR006142">
    <property type="entry name" value="INTEIN"/>
</dbReference>
<evidence type="ECO:0000256" key="16">
    <source>
        <dbReference type="ARBA" id="ARBA00044940"/>
    </source>
</evidence>
<dbReference type="Pfam" id="PF14890">
    <property type="entry name" value="Intein_splicing"/>
    <property type="match status" value="1"/>
</dbReference>
<keyword evidence="15" id="KW-0413">Isomerase</keyword>
<dbReference type="InterPro" id="IPR003593">
    <property type="entry name" value="AAA+_ATPase"/>
</dbReference>
<dbReference type="SUPFAM" id="SSF48024">
    <property type="entry name" value="N-terminal domain of DnaB helicase"/>
    <property type="match status" value="1"/>
</dbReference>
<evidence type="ECO:0000256" key="4">
    <source>
        <dbReference type="ARBA" id="ARBA00022722"/>
    </source>
</evidence>
<dbReference type="InterPro" id="IPR006141">
    <property type="entry name" value="Intein_N"/>
</dbReference>
<evidence type="ECO:0000256" key="14">
    <source>
        <dbReference type="ARBA" id="ARBA00023125"/>
    </source>
</evidence>
<dbReference type="InterPro" id="IPR030934">
    <property type="entry name" value="Intein_C"/>
</dbReference>
<dbReference type="PROSITE" id="PS51199">
    <property type="entry name" value="SF4_HELICASE"/>
    <property type="match status" value="2"/>
</dbReference>
<dbReference type="PROSITE" id="PS50817">
    <property type="entry name" value="INTEIN_N_TER"/>
    <property type="match status" value="1"/>
</dbReference>
<feature type="domain" description="SF4 helicase" evidence="21">
    <location>
        <begin position="177"/>
        <end position="381"/>
    </location>
</feature>
<dbReference type="SUPFAM" id="SSF52540">
    <property type="entry name" value="P-loop containing nucleoside triphosphate hydrolases"/>
    <property type="match status" value="1"/>
</dbReference>
<dbReference type="NCBIfam" id="TIGR01445">
    <property type="entry name" value="intein_Nterm"/>
    <property type="match status" value="1"/>
</dbReference>
<dbReference type="Gene3D" id="1.10.860.10">
    <property type="entry name" value="DNAb Helicase, Chain A"/>
    <property type="match status" value="1"/>
</dbReference>
<keyword evidence="4" id="KW-0540">Nuclease</keyword>
<dbReference type="PATRIC" id="fig|1618663.3.peg.437"/>
<evidence type="ECO:0000256" key="1">
    <source>
        <dbReference type="ARBA" id="ARBA00008428"/>
    </source>
</evidence>
<dbReference type="AlphaFoldDB" id="A0A0G1N353"/>
<dbReference type="GO" id="GO:0016539">
    <property type="term" value="P:intein-mediated protein splicing"/>
    <property type="evidence" value="ECO:0007669"/>
    <property type="project" value="InterPro"/>
</dbReference>
<keyword evidence="3 19" id="KW-0235">DNA replication</keyword>
<organism evidence="22 23">
    <name type="scientific">Candidatus Jorgensenbacteria bacterium GW2011_GWA2_45_9</name>
    <dbReference type="NCBI Taxonomy" id="1618663"/>
    <lineage>
        <taxon>Bacteria</taxon>
        <taxon>Candidatus Joergenseniibacteriota</taxon>
    </lineage>
</organism>
<evidence type="ECO:0000256" key="11">
    <source>
        <dbReference type="ARBA" id="ARBA00022840"/>
    </source>
</evidence>
<keyword evidence="8 19" id="KW-0378">Hydrolase</keyword>
<dbReference type="SUPFAM" id="SSF55608">
    <property type="entry name" value="Homing endonucleases"/>
    <property type="match status" value="1"/>
</dbReference>
<dbReference type="NCBIfam" id="TIGR00665">
    <property type="entry name" value="DnaB"/>
    <property type="match status" value="1"/>
</dbReference>
<dbReference type="InterPro" id="IPR027417">
    <property type="entry name" value="P-loop_NTPase"/>
</dbReference>
<keyword evidence="2 19" id="KW-0639">Primosome</keyword>
<evidence type="ECO:0000256" key="10">
    <source>
        <dbReference type="ARBA" id="ARBA00022813"/>
    </source>
</evidence>
<dbReference type="InterPro" id="IPR036844">
    <property type="entry name" value="Hint_dom_sf"/>
</dbReference>
<comment type="similarity">
    <text evidence="1 19">Belongs to the helicase family. DnaB subfamily.</text>
</comment>
<evidence type="ECO:0000313" key="22">
    <source>
        <dbReference type="EMBL" id="KKU14737.1"/>
    </source>
</evidence>
<feature type="domain" description="SF4 helicase" evidence="21">
    <location>
        <begin position="824"/>
        <end position="886"/>
    </location>
</feature>
<comment type="caution">
    <text evidence="22">The sequence shown here is derived from an EMBL/GenBank/DDBJ whole genome shotgun (WGS) entry which is preliminary data.</text>
</comment>
<evidence type="ECO:0000256" key="19">
    <source>
        <dbReference type="RuleBase" id="RU362085"/>
    </source>
</evidence>
<dbReference type="Pfam" id="PF00772">
    <property type="entry name" value="DnaB"/>
    <property type="match status" value="1"/>
</dbReference>
<keyword evidence="9 19" id="KW-0347">Helicase</keyword>
<dbReference type="Gene3D" id="3.10.28.10">
    <property type="entry name" value="Homing endonucleases"/>
    <property type="match status" value="1"/>
</dbReference>
<dbReference type="Pfam" id="PF14528">
    <property type="entry name" value="LAGLIDADG_3"/>
    <property type="match status" value="1"/>
</dbReference>
<dbReference type="GO" id="GO:0003677">
    <property type="term" value="F:DNA binding"/>
    <property type="evidence" value="ECO:0007669"/>
    <property type="project" value="UniProtKB-UniRule"/>
</dbReference>
<evidence type="ECO:0000256" key="13">
    <source>
        <dbReference type="ARBA" id="ARBA00023000"/>
    </source>
</evidence>
<dbReference type="InterPro" id="IPR003586">
    <property type="entry name" value="Hint_dom_C"/>
</dbReference>
<dbReference type="InterPro" id="IPR007693">
    <property type="entry name" value="DNA_helicase_DnaB-like_N"/>
</dbReference>
<dbReference type="EC" id="5.6.2.3" evidence="18 19"/>
<dbReference type="GO" id="GO:0043139">
    <property type="term" value="F:5'-3' DNA helicase activity"/>
    <property type="evidence" value="ECO:0007669"/>
    <property type="project" value="UniProtKB-EC"/>
</dbReference>
<dbReference type="Gene3D" id="2.170.16.10">
    <property type="entry name" value="Hedgehog/Intein (Hint) domain"/>
    <property type="match status" value="2"/>
</dbReference>
<keyword evidence="13" id="KW-0651">Protein splicing</keyword>
<dbReference type="PANTHER" id="PTHR30153">
    <property type="entry name" value="REPLICATIVE DNA HELICASE DNAB"/>
    <property type="match status" value="1"/>
</dbReference>
<evidence type="ECO:0000256" key="2">
    <source>
        <dbReference type="ARBA" id="ARBA00022515"/>
    </source>
</evidence>
<keyword evidence="7" id="KW-0255">Endonuclease</keyword>
<dbReference type="InterPro" id="IPR004042">
    <property type="entry name" value="Intein_endonuc_central"/>
</dbReference>
<feature type="domain" description="DOD-type homing endonuclease" evidence="20">
    <location>
        <begin position="497"/>
        <end position="646"/>
    </location>
</feature>
<evidence type="ECO:0000256" key="9">
    <source>
        <dbReference type="ARBA" id="ARBA00022806"/>
    </source>
</evidence>